<dbReference type="EMBL" id="LWDX02053969">
    <property type="protein sequence ID" value="OEL19334.1"/>
    <property type="molecule type" value="Genomic_DNA"/>
</dbReference>
<evidence type="ECO:0000259" key="4">
    <source>
        <dbReference type="Pfam" id="PF13947"/>
    </source>
</evidence>
<evidence type="ECO:0000313" key="6">
    <source>
        <dbReference type="Proteomes" id="UP000095767"/>
    </source>
</evidence>
<comment type="caution">
    <text evidence="5">The sequence shown here is derived from an EMBL/GenBank/DDBJ whole genome shotgun (WGS) entry which is preliminary data.</text>
</comment>
<dbReference type="GO" id="GO:0030247">
    <property type="term" value="F:polysaccharide binding"/>
    <property type="evidence" value="ECO:0007669"/>
    <property type="project" value="InterPro"/>
</dbReference>
<feature type="domain" description="Wall-associated receptor kinase galacturonan-binding" evidence="4">
    <location>
        <begin position="32"/>
        <end position="95"/>
    </location>
</feature>
<dbReference type="PANTHER" id="PTHR33138">
    <property type="entry name" value="OS01G0690200 PROTEIN"/>
    <property type="match status" value="1"/>
</dbReference>
<protein>
    <recommendedName>
        <fullName evidence="4">Wall-associated receptor kinase galacturonan-binding domain-containing protein</fullName>
    </recommendedName>
</protein>
<accession>A0A1E5V2R4</accession>
<evidence type="ECO:0000256" key="3">
    <source>
        <dbReference type="SAM" id="MobiDB-lite"/>
    </source>
</evidence>
<keyword evidence="2" id="KW-0732">Signal</keyword>
<feature type="region of interest" description="Disordered" evidence="3">
    <location>
        <begin position="195"/>
        <end position="217"/>
    </location>
</feature>
<dbReference type="Proteomes" id="UP000095767">
    <property type="component" value="Unassembled WGS sequence"/>
</dbReference>
<proteinExistence type="predicted"/>
<sequence>MPSASSSNVESPLGIRKKLSVQVADARGQNQCPPFSCGGLHNVSYPFRRPRDPPECGVQSYELTCSSSKATIRINTGTYFVTSINYTDRSFWVVDANLDMHSSCPLPRWDQFPYNNDGVLRSGGSDPSACFVNCSQAITNISWYKPVPCLTGNGSFVYVSILNCVVQTLDPSCGYLAMILLSNLNAPQSHPLTLPNLLPSRHSDRPGKGSAPTRRCR</sequence>
<name>A0A1E5V2R4_9POAL</name>
<keyword evidence="6" id="KW-1185">Reference proteome</keyword>
<dbReference type="STRING" id="888268.A0A1E5V2R4"/>
<reference evidence="5 6" key="1">
    <citation type="submission" date="2016-09" db="EMBL/GenBank/DDBJ databases">
        <title>The draft genome of Dichanthelium oligosanthes: A C3 panicoid grass species.</title>
        <authorList>
            <person name="Studer A.J."/>
            <person name="Schnable J.C."/>
            <person name="Brutnell T.P."/>
        </authorList>
    </citation>
    <scope>NUCLEOTIDE SEQUENCE [LARGE SCALE GENOMIC DNA]</scope>
    <source>
        <strain evidence="6">cv. Kellogg 1175</strain>
        <tissue evidence="5">Leaf</tissue>
    </source>
</reference>
<dbReference type="Pfam" id="PF13947">
    <property type="entry name" value="GUB_WAK_bind"/>
    <property type="match status" value="1"/>
</dbReference>
<organism evidence="5 6">
    <name type="scientific">Dichanthelium oligosanthes</name>
    <dbReference type="NCBI Taxonomy" id="888268"/>
    <lineage>
        <taxon>Eukaryota</taxon>
        <taxon>Viridiplantae</taxon>
        <taxon>Streptophyta</taxon>
        <taxon>Embryophyta</taxon>
        <taxon>Tracheophyta</taxon>
        <taxon>Spermatophyta</taxon>
        <taxon>Magnoliopsida</taxon>
        <taxon>Liliopsida</taxon>
        <taxon>Poales</taxon>
        <taxon>Poaceae</taxon>
        <taxon>PACMAD clade</taxon>
        <taxon>Panicoideae</taxon>
        <taxon>Panicodae</taxon>
        <taxon>Paniceae</taxon>
        <taxon>Dichantheliinae</taxon>
        <taxon>Dichanthelium</taxon>
    </lineage>
</organism>
<dbReference type="PANTHER" id="PTHR33138:SF1">
    <property type="entry name" value="OS01G0113900 PROTEIN"/>
    <property type="match status" value="1"/>
</dbReference>
<gene>
    <name evidence="5" type="ORF">BAE44_0019647</name>
</gene>
<dbReference type="OrthoDB" id="696169at2759"/>
<evidence type="ECO:0000256" key="1">
    <source>
        <dbReference type="ARBA" id="ARBA00004167"/>
    </source>
</evidence>
<dbReference type="GO" id="GO:0016020">
    <property type="term" value="C:membrane"/>
    <property type="evidence" value="ECO:0007669"/>
    <property type="project" value="UniProtKB-SubCell"/>
</dbReference>
<evidence type="ECO:0000256" key="2">
    <source>
        <dbReference type="ARBA" id="ARBA00022729"/>
    </source>
</evidence>
<comment type="subcellular location">
    <subcellularLocation>
        <location evidence="1">Membrane</location>
        <topology evidence="1">Single-pass membrane protein</topology>
    </subcellularLocation>
</comment>
<dbReference type="AlphaFoldDB" id="A0A1E5V2R4"/>
<dbReference type="InterPro" id="IPR025287">
    <property type="entry name" value="WAK_GUB"/>
</dbReference>
<evidence type="ECO:0000313" key="5">
    <source>
        <dbReference type="EMBL" id="OEL19334.1"/>
    </source>
</evidence>